<dbReference type="GO" id="GO:0030833">
    <property type="term" value="P:regulation of actin filament polymerization"/>
    <property type="evidence" value="ECO:0007669"/>
    <property type="project" value="InterPro"/>
</dbReference>
<dbReference type="GO" id="GO:0031267">
    <property type="term" value="F:small GTPase binding"/>
    <property type="evidence" value="ECO:0007669"/>
    <property type="project" value="InterPro"/>
</dbReference>
<feature type="compositionally biased region" description="Low complexity" evidence="1">
    <location>
        <begin position="18"/>
        <end position="34"/>
    </location>
</feature>
<feature type="compositionally biased region" description="Low complexity" evidence="1">
    <location>
        <begin position="108"/>
        <end position="118"/>
    </location>
</feature>
<evidence type="ECO:0000256" key="1">
    <source>
        <dbReference type="SAM" id="MobiDB-lite"/>
    </source>
</evidence>
<dbReference type="InterPro" id="IPR008081">
    <property type="entry name" value="Cytoplasmic_FMR1-int"/>
</dbReference>
<protein>
    <submittedName>
        <fullName evidence="2">Cytoplasmic FMR1 interacting protein 2</fullName>
    </submittedName>
</protein>
<reference evidence="2" key="1">
    <citation type="submission" date="2025-08" db="UniProtKB">
        <authorList>
            <consortium name="Ensembl"/>
        </authorList>
    </citation>
    <scope>IDENTIFICATION</scope>
</reference>
<sequence>RLTAVRCSRGCGAEHPRPSSAAGRGAAPAGPRLSGDLKALTQRPASGGPRQLPPAPFPRSPGRGLAASPPPAPAAQHRRQRSRPRRGGPRPPAPPRIPRAARGRSRPRGSSPFPRRGPGLPPPPCGGAGGEPRKCTCCSHFLLFVRAARSIPRCGASRPAERQCGNGTSRTMTTHVTLEDALSNVDLLEELPLPDQQPCIEPPPSSIMYQANFDTNFEDRNAFVTGIARYIEQATVHSSMNEMLEEGHEYAVMLYTWRSCSRAIPQVFKPFPGRDVTRAPSWYCPQCGLIWAGDGRTKIQRRLK</sequence>
<dbReference type="Ensembl" id="ENSFTIT00000019550.1">
    <property type="protein sequence ID" value="ENSFTIP00000018759.1"/>
    <property type="gene ID" value="ENSFTIG00000012394.1"/>
</dbReference>
<dbReference type="AlphaFoldDB" id="A0A8C4V3V3"/>
<feature type="region of interest" description="Disordered" evidence="1">
    <location>
        <begin position="1"/>
        <end position="129"/>
    </location>
</feature>
<evidence type="ECO:0000313" key="3">
    <source>
        <dbReference type="Proteomes" id="UP000694562"/>
    </source>
</evidence>
<feature type="compositionally biased region" description="Basic residues" evidence="1">
    <location>
        <begin position="76"/>
        <end position="88"/>
    </location>
</feature>
<evidence type="ECO:0000313" key="2">
    <source>
        <dbReference type="Ensembl" id="ENSFTIP00000018759.1"/>
    </source>
</evidence>
<dbReference type="PANTHER" id="PTHR12195">
    <property type="entry name" value="CYTOPLASMIC FMR1-INTERACTING PROTEIN-RELATED"/>
    <property type="match status" value="1"/>
</dbReference>
<accession>A0A8C4V3V3</accession>
<reference evidence="2" key="2">
    <citation type="submission" date="2025-09" db="UniProtKB">
        <authorList>
            <consortium name="Ensembl"/>
        </authorList>
    </citation>
    <scope>IDENTIFICATION</scope>
</reference>
<keyword evidence="3" id="KW-1185">Reference proteome</keyword>
<proteinExistence type="predicted"/>
<organism evidence="2 3">
    <name type="scientific">Falco tinnunculus</name>
    <name type="common">Common kestrel</name>
    <dbReference type="NCBI Taxonomy" id="100819"/>
    <lineage>
        <taxon>Eukaryota</taxon>
        <taxon>Metazoa</taxon>
        <taxon>Chordata</taxon>
        <taxon>Craniata</taxon>
        <taxon>Vertebrata</taxon>
        <taxon>Euteleostomi</taxon>
        <taxon>Archelosauria</taxon>
        <taxon>Archosauria</taxon>
        <taxon>Dinosauria</taxon>
        <taxon>Saurischia</taxon>
        <taxon>Theropoda</taxon>
        <taxon>Coelurosauria</taxon>
        <taxon>Aves</taxon>
        <taxon>Neognathae</taxon>
        <taxon>Neoaves</taxon>
        <taxon>Telluraves</taxon>
        <taxon>Australaves</taxon>
        <taxon>Falconiformes</taxon>
        <taxon>Falconidae</taxon>
        <taxon>Falco</taxon>
    </lineage>
</organism>
<name>A0A8C4V3V3_FALTI</name>
<dbReference type="Proteomes" id="UP000694562">
    <property type="component" value="Unplaced"/>
</dbReference>